<feature type="region of interest" description="Disordered" evidence="1">
    <location>
        <begin position="826"/>
        <end position="882"/>
    </location>
</feature>
<feature type="region of interest" description="Disordered" evidence="1">
    <location>
        <begin position="101"/>
        <end position="143"/>
    </location>
</feature>
<feature type="region of interest" description="Disordered" evidence="1">
    <location>
        <begin position="474"/>
        <end position="518"/>
    </location>
</feature>
<dbReference type="EMBL" id="CAJHNJ030000002">
    <property type="protein sequence ID" value="CAG9090404.1"/>
    <property type="molecule type" value="Genomic_DNA"/>
</dbReference>
<proteinExistence type="predicted"/>
<feature type="compositionally biased region" description="Basic and acidic residues" evidence="1">
    <location>
        <begin position="503"/>
        <end position="518"/>
    </location>
</feature>
<reference evidence="3" key="1">
    <citation type="submission" date="2020-11" db="EMBL/GenBank/DDBJ databases">
        <authorList>
            <person name="Whiteford S."/>
        </authorList>
    </citation>
    <scope>NUCLEOTIDE SEQUENCE</scope>
</reference>
<feature type="region of interest" description="Disordered" evidence="1">
    <location>
        <begin position="1"/>
        <end position="21"/>
    </location>
</feature>
<feature type="compositionally biased region" description="Basic residues" evidence="1">
    <location>
        <begin position="123"/>
        <end position="135"/>
    </location>
</feature>
<evidence type="ECO:0000259" key="2">
    <source>
        <dbReference type="Pfam" id="PF10650"/>
    </source>
</evidence>
<dbReference type="InterPro" id="IPR019607">
    <property type="entry name" value="Putative_zinc-finger_domain"/>
</dbReference>
<evidence type="ECO:0000313" key="3">
    <source>
        <dbReference type="EMBL" id="CAG9090404.1"/>
    </source>
</evidence>
<feature type="compositionally biased region" description="Basic residues" evidence="1">
    <location>
        <begin position="101"/>
        <end position="112"/>
    </location>
</feature>
<dbReference type="AlphaFoldDB" id="A0A8S4D7D6"/>
<dbReference type="Pfam" id="PF10650">
    <property type="entry name" value="zf-C3H1"/>
    <property type="match status" value="1"/>
</dbReference>
<organism evidence="3 4">
    <name type="scientific">Plutella xylostella</name>
    <name type="common">Diamondback moth</name>
    <name type="synonym">Plutella maculipennis</name>
    <dbReference type="NCBI Taxonomy" id="51655"/>
    <lineage>
        <taxon>Eukaryota</taxon>
        <taxon>Metazoa</taxon>
        <taxon>Ecdysozoa</taxon>
        <taxon>Arthropoda</taxon>
        <taxon>Hexapoda</taxon>
        <taxon>Insecta</taxon>
        <taxon>Pterygota</taxon>
        <taxon>Neoptera</taxon>
        <taxon>Endopterygota</taxon>
        <taxon>Lepidoptera</taxon>
        <taxon>Glossata</taxon>
        <taxon>Ditrysia</taxon>
        <taxon>Yponomeutoidea</taxon>
        <taxon>Plutellidae</taxon>
        <taxon>Plutella</taxon>
    </lineage>
</organism>
<sequence>MACVETMAPVDVDSEREEGEIVDELDELSDISSEEEYLLRQRLQVLETYNNVLERKEAKRASSIGPGFKKYKAASRNNGHFSNFEPSVLTEKDTHFTKKIAQQKHYTKHKKPVLLQEETLTRHKDKKKKPYKQKKKLEPKVVHESSDESDFEYRNKRRKLANAVSVTKNKTDSSSSLKARLMQMMCGVQPHTVPEYKEVVQTPDIPKPIESEVQQSTDNEVEPKLNLSDENNCFNLDRKTITDENNCFNLDSKTITDLPGEPIDLCSDSESVQIINSKDETKHDSGDVVDGVLLDAAVNKKQDEASDEDLELLRQHALKSKSSKTVETNNVLPEPVNSDDEDSDTAELRLICLRSALLKKAIEMKQKQKLRKKLSHSTSLYDDVISNDVELAEKKSADNNTDIESVDMDIGSDHEDKDNVTSKNSKNISVNCIPIEKCLPKEDDIEEDEDLLRAKLLTSLSKNLAPLFSNSNSIEKTQEPAKKIPAKKISVKNTKKPAPAPKPKPEKPKDVEDKSIPDEKRFIIHTGDSDSEGEHEATKNLTKMHQKLSEQPDFQLKLDLFLKSARMEVERTQEPDAEEQPAVLPLPEPPQKFVPKALNHLPKSEMIEYKNLVKRMAELEKIKQIRQANVNSWTNEQKTGPFMKETLKPRNVSVESATPLTQNVLDERIAISRKKIAEESAKVLKLKEEHTSLTQKYKIVATELRNISTAIALNKKRQKASQIQLSRTRAQHQLLLKRSTTNVKHGGTNIVINNRTTNKINATSKVQKENDPLKGEYLDANELKTVRVSIVNDFKETVKAPPPAPAVEERLSVQVDVSSNKKTVRIPKLSSLSRQAHLKLDESKNTDPDGSNPSMPDPGGSAPSEDGASNVNDYKSPLAALSSSGGPDALRVLCPFDVAGRCQDRACRYLHLAPTH</sequence>
<gene>
    <name evidence="3" type="ORF">PLXY2_LOCUS671</name>
</gene>
<accession>A0A8S4D7D6</accession>
<protein>
    <submittedName>
        <fullName evidence="3">(diamondback moth) hypothetical protein</fullName>
    </submittedName>
</protein>
<dbReference type="Proteomes" id="UP000653454">
    <property type="component" value="Unassembled WGS sequence"/>
</dbReference>
<feature type="compositionally biased region" description="Basic residues" evidence="1">
    <location>
        <begin position="484"/>
        <end position="495"/>
    </location>
</feature>
<feature type="region of interest" description="Disordered" evidence="1">
    <location>
        <begin position="400"/>
        <end position="424"/>
    </location>
</feature>
<name>A0A8S4D7D6_PLUXY</name>
<feature type="compositionally biased region" description="Basic and acidic residues" evidence="1">
    <location>
        <begin position="838"/>
        <end position="847"/>
    </location>
</feature>
<evidence type="ECO:0000256" key="1">
    <source>
        <dbReference type="SAM" id="MobiDB-lite"/>
    </source>
</evidence>
<feature type="compositionally biased region" description="Acidic residues" evidence="1">
    <location>
        <begin position="12"/>
        <end position="21"/>
    </location>
</feature>
<feature type="region of interest" description="Disordered" evidence="1">
    <location>
        <begin position="322"/>
        <end position="344"/>
    </location>
</feature>
<feature type="domain" description="Putative zinc-finger" evidence="2">
    <location>
        <begin position="893"/>
        <end position="912"/>
    </location>
</feature>
<evidence type="ECO:0000313" key="4">
    <source>
        <dbReference type="Proteomes" id="UP000653454"/>
    </source>
</evidence>
<comment type="caution">
    <text evidence="3">The sequence shown here is derived from an EMBL/GenBank/DDBJ whole genome shotgun (WGS) entry which is preliminary data.</text>
</comment>
<keyword evidence="4" id="KW-1185">Reference proteome</keyword>
<feature type="compositionally biased region" description="Basic and acidic residues" evidence="1">
    <location>
        <begin position="411"/>
        <end position="420"/>
    </location>
</feature>